<evidence type="ECO:0000259" key="4">
    <source>
        <dbReference type="PROSITE" id="PS51071"/>
    </source>
</evidence>
<dbReference type="EMBL" id="JAVKGS010000001">
    <property type="protein sequence ID" value="MDR5690817.1"/>
    <property type="molecule type" value="Genomic_DNA"/>
</dbReference>
<organism evidence="6 7">
    <name type="scientific">Agromyces indicus</name>
    <dbReference type="NCBI Taxonomy" id="758919"/>
    <lineage>
        <taxon>Bacteria</taxon>
        <taxon>Bacillati</taxon>
        <taxon>Actinomycetota</taxon>
        <taxon>Actinomycetes</taxon>
        <taxon>Micrococcales</taxon>
        <taxon>Microbacteriaceae</taxon>
        <taxon>Agromyces</taxon>
    </lineage>
</organism>
<evidence type="ECO:0000259" key="5">
    <source>
        <dbReference type="PROSITE" id="PS51464"/>
    </source>
</evidence>
<dbReference type="InterPro" id="IPR036388">
    <property type="entry name" value="WH-like_DNA-bd_sf"/>
</dbReference>
<dbReference type="PANTHER" id="PTHR30514">
    <property type="entry name" value="GLUCOKINASE"/>
    <property type="match status" value="1"/>
</dbReference>
<feature type="domain" description="SIS" evidence="5">
    <location>
        <begin position="141"/>
        <end position="279"/>
    </location>
</feature>
<keyword evidence="1" id="KW-0805">Transcription regulation</keyword>
<comment type="caution">
    <text evidence="6">The sequence shown here is derived from an EMBL/GenBank/DDBJ whole genome shotgun (WGS) entry which is preliminary data.</text>
</comment>
<dbReference type="InterPro" id="IPR035472">
    <property type="entry name" value="RpiR-like_SIS"/>
</dbReference>
<evidence type="ECO:0000256" key="2">
    <source>
        <dbReference type="ARBA" id="ARBA00023125"/>
    </source>
</evidence>
<proteinExistence type="predicted"/>
<dbReference type="RefSeq" id="WP_310519507.1">
    <property type="nucleotide sequence ID" value="NZ_BAABBS010000004.1"/>
</dbReference>
<keyword evidence="3" id="KW-0804">Transcription</keyword>
<dbReference type="Gene3D" id="3.40.50.10490">
    <property type="entry name" value="Glucose-6-phosphate isomerase like protein, domain 1"/>
    <property type="match status" value="1"/>
</dbReference>
<evidence type="ECO:0000313" key="7">
    <source>
        <dbReference type="Proteomes" id="UP001260072"/>
    </source>
</evidence>
<dbReference type="Pfam" id="PF01380">
    <property type="entry name" value="SIS"/>
    <property type="match status" value="1"/>
</dbReference>
<name>A0ABU1FHH7_9MICO</name>
<dbReference type="InterPro" id="IPR046348">
    <property type="entry name" value="SIS_dom_sf"/>
</dbReference>
<keyword evidence="2" id="KW-0238">DNA-binding</keyword>
<dbReference type="Gene3D" id="1.10.10.10">
    <property type="entry name" value="Winged helix-like DNA-binding domain superfamily/Winged helix DNA-binding domain"/>
    <property type="match status" value="1"/>
</dbReference>
<accession>A0ABU1FHH7</accession>
<reference evidence="7" key="1">
    <citation type="submission" date="2023-07" db="EMBL/GenBank/DDBJ databases">
        <title>Description of three actinobacteria isolated from air of manufacturing shop in a pharmaceutical factory.</title>
        <authorList>
            <person name="Zhang D.-F."/>
        </authorList>
    </citation>
    <scope>NUCLEOTIDE SEQUENCE [LARGE SCALE GENOMIC DNA]</scope>
    <source>
        <strain evidence="7">CCTCC AB 2011122</strain>
    </source>
</reference>
<dbReference type="PROSITE" id="PS51464">
    <property type="entry name" value="SIS"/>
    <property type="match status" value="1"/>
</dbReference>
<dbReference type="CDD" id="cd05013">
    <property type="entry name" value="SIS_RpiR"/>
    <property type="match status" value="1"/>
</dbReference>
<dbReference type="Pfam" id="PF01418">
    <property type="entry name" value="HTH_6"/>
    <property type="match status" value="1"/>
</dbReference>
<dbReference type="SUPFAM" id="SSF46689">
    <property type="entry name" value="Homeodomain-like"/>
    <property type="match status" value="1"/>
</dbReference>
<evidence type="ECO:0000256" key="3">
    <source>
        <dbReference type="ARBA" id="ARBA00023163"/>
    </source>
</evidence>
<evidence type="ECO:0000313" key="6">
    <source>
        <dbReference type="EMBL" id="MDR5690817.1"/>
    </source>
</evidence>
<gene>
    <name evidence="6" type="ORF">RH861_01950</name>
</gene>
<dbReference type="InterPro" id="IPR001347">
    <property type="entry name" value="SIS_dom"/>
</dbReference>
<dbReference type="InterPro" id="IPR000281">
    <property type="entry name" value="HTH_RpiR"/>
</dbReference>
<sequence length="298" mass="31653">MTLDAGAGTTGPEGRTSVAEAIRRGMADCSPAERKVARVLLSSYPSAGFETVAKLAARAGVSGPTVLRFANRMGYRGFPEFQQALRDDLDERSASPLALYDRGQGTALGGEGTRLEQAGAIMRTTLERTFANLAPDEFERSVEALTSAKGRVLVAGGRFSGLLARFLAQHLQLMRPGVSMLPDDAGGRAEAIAGLGRGDVVVLFDYRRYEEPTLQVAAAARERRAQVVLFTDSWLSPIASDADVVLPSETGSPSAFDAMTPVLALVESVIAGCLERLGDDASERMRRIEAAGAELGLY</sequence>
<feature type="domain" description="HTH rpiR-type" evidence="4">
    <location>
        <begin position="16"/>
        <end position="92"/>
    </location>
</feature>
<dbReference type="SUPFAM" id="SSF53697">
    <property type="entry name" value="SIS domain"/>
    <property type="match status" value="1"/>
</dbReference>
<evidence type="ECO:0000256" key="1">
    <source>
        <dbReference type="ARBA" id="ARBA00023015"/>
    </source>
</evidence>
<dbReference type="InterPro" id="IPR047640">
    <property type="entry name" value="RpiR-like"/>
</dbReference>
<keyword evidence="7" id="KW-1185">Reference proteome</keyword>
<dbReference type="InterPro" id="IPR009057">
    <property type="entry name" value="Homeodomain-like_sf"/>
</dbReference>
<protein>
    <submittedName>
        <fullName evidence="6">MurR/RpiR family transcriptional regulator</fullName>
    </submittedName>
</protein>
<dbReference type="Proteomes" id="UP001260072">
    <property type="component" value="Unassembled WGS sequence"/>
</dbReference>
<dbReference type="PANTHER" id="PTHR30514:SF18">
    <property type="entry name" value="RPIR-FAMILY TRANSCRIPTIONAL REGULATOR"/>
    <property type="match status" value="1"/>
</dbReference>
<dbReference type="PROSITE" id="PS51071">
    <property type="entry name" value="HTH_RPIR"/>
    <property type="match status" value="1"/>
</dbReference>